<accession>A0A0K2TFW8</accession>
<proteinExistence type="predicted"/>
<dbReference type="EMBL" id="HACA01007126">
    <property type="protein sequence ID" value="CDW24487.1"/>
    <property type="molecule type" value="Transcribed_RNA"/>
</dbReference>
<protein>
    <submittedName>
        <fullName evidence="1">Uncharacterized protein</fullName>
    </submittedName>
</protein>
<dbReference type="AlphaFoldDB" id="A0A0K2TFW8"/>
<name>A0A0K2TFW8_LEPSM</name>
<feature type="non-terminal residue" evidence="1">
    <location>
        <position position="1"/>
    </location>
</feature>
<evidence type="ECO:0000313" key="1">
    <source>
        <dbReference type="EMBL" id="CDW24487.1"/>
    </source>
</evidence>
<sequence>IKLSQKKSSFLGLVWGWGRLVNGSWLIRSRLVDGSGLVRSRLGIILGVCWDTLVCNISNESSIVISGVSDSLDTAIGKSNLVGSSYSLGIRVFLSRELGSRVVISNTVLEGIGLG</sequence>
<organism evidence="1">
    <name type="scientific">Lepeophtheirus salmonis</name>
    <name type="common">Salmon louse</name>
    <name type="synonym">Caligus salmonis</name>
    <dbReference type="NCBI Taxonomy" id="72036"/>
    <lineage>
        <taxon>Eukaryota</taxon>
        <taxon>Metazoa</taxon>
        <taxon>Ecdysozoa</taxon>
        <taxon>Arthropoda</taxon>
        <taxon>Crustacea</taxon>
        <taxon>Multicrustacea</taxon>
        <taxon>Hexanauplia</taxon>
        <taxon>Copepoda</taxon>
        <taxon>Siphonostomatoida</taxon>
        <taxon>Caligidae</taxon>
        <taxon>Lepeophtheirus</taxon>
    </lineage>
</organism>
<reference evidence="1" key="1">
    <citation type="submission" date="2014-05" db="EMBL/GenBank/DDBJ databases">
        <authorList>
            <person name="Chronopoulou M."/>
        </authorList>
    </citation>
    <scope>NUCLEOTIDE SEQUENCE</scope>
    <source>
        <tissue evidence="1">Whole organism</tissue>
    </source>
</reference>